<organism evidence="1 2">
    <name type="scientific">Chitinophaga arvensicola</name>
    <dbReference type="NCBI Taxonomy" id="29529"/>
    <lineage>
        <taxon>Bacteria</taxon>
        <taxon>Pseudomonadati</taxon>
        <taxon>Bacteroidota</taxon>
        <taxon>Chitinophagia</taxon>
        <taxon>Chitinophagales</taxon>
        <taxon>Chitinophagaceae</taxon>
        <taxon>Chitinophaga</taxon>
    </lineage>
</organism>
<dbReference type="AlphaFoldDB" id="A0A1I0SAM6"/>
<keyword evidence="2" id="KW-1185">Reference proteome</keyword>
<evidence type="ECO:0000313" key="1">
    <source>
        <dbReference type="EMBL" id="SEW52453.1"/>
    </source>
</evidence>
<dbReference type="RefSeq" id="WP_089898874.1">
    <property type="nucleotide sequence ID" value="NZ_FOJG01000002.1"/>
</dbReference>
<accession>A0A1I0SAM6</accession>
<dbReference type="Gene3D" id="3.20.20.410">
    <property type="entry name" value="Protein of unknown function UPF0759"/>
    <property type="match status" value="1"/>
</dbReference>
<name>A0A1I0SAM6_9BACT</name>
<dbReference type="InterPro" id="IPR036520">
    <property type="entry name" value="UPF0759_sf"/>
</dbReference>
<dbReference type="PANTHER" id="PTHR30348">
    <property type="entry name" value="UNCHARACTERIZED PROTEIN YECE"/>
    <property type="match status" value="1"/>
</dbReference>
<dbReference type="OrthoDB" id="9780310at2"/>
<dbReference type="PANTHER" id="PTHR30348:SF9">
    <property type="entry name" value="UPF0759 PROTEIN YECE"/>
    <property type="match status" value="1"/>
</dbReference>
<sequence>MDFGRVPPDMLMDIDFKLPAEPLFNKKVLKGKPVKKPQAWLGCAKWGRKEWIGKIYPKGTKEANFLAEYVKHFNSIELNATHYQIYGPETISKWDEKAAGMDFRFCPKVPQSISHFSNLISSGLKTTAFLEGVLAFGKHLGPIFLQLSDKYGPAKREYLYEYLASLPTDLQFFVELRHKDWFQDEAVRIELFEKLRQLNVGIIITDTAGRRDVAHMYVTIPKVFIRFVGNSLHPTDYTRIDDWANRIKYWLDNGLKEVYFFMHMHDEATSPELAVYLIDKLEAVCGLQVKKPQFVKE</sequence>
<dbReference type="Pfam" id="PF01904">
    <property type="entry name" value="DUF72"/>
    <property type="match status" value="1"/>
</dbReference>
<protein>
    <submittedName>
        <fullName evidence="1">Uncharacterized conserved protein YecE, DUF72 family</fullName>
    </submittedName>
</protein>
<evidence type="ECO:0000313" key="2">
    <source>
        <dbReference type="Proteomes" id="UP000199310"/>
    </source>
</evidence>
<reference evidence="2" key="1">
    <citation type="submission" date="2016-10" db="EMBL/GenBank/DDBJ databases">
        <authorList>
            <person name="Varghese N."/>
            <person name="Submissions S."/>
        </authorList>
    </citation>
    <scope>NUCLEOTIDE SEQUENCE [LARGE SCALE GENOMIC DNA]</scope>
    <source>
        <strain evidence="2">DSM 3695</strain>
    </source>
</reference>
<proteinExistence type="predicted"/>
<dbReference type="STRING" id="29529.SAMN04488122_4840"/>
<gene>
    <name evidence="1" type="ORF">SAMN04488122_4840</name>
</gene>
<dbReference type="Proteomes" id="UP000199310">
    <property type="component" value="Unassembled WGS sequence"/>
</dbReference>
<dbReference type="EMBL" id="FOJG01000002">
    <property type="protein sequence ID" value="SEW52453.1"/>
    <property type="molecule type" value="Genomic_DNA"/>
</dbReference>
<dbReference type="InterPro" id="IPR002763">
    <property type="entry name" value="DUF72"/>
</dbReference>
<dbReference type="SUPFAM" id="SSF117396">
    <property type="entry name" value="TM1631-like"/>
    <property type="match status" value="1"/>
</dbReference>